<evidence type="ECO:0000313" key="2">
    <source>
        <dbReference type="Proteomes" id="UP000324748"/>
    </source>
</evidence>
<keyword evidence="2" id="KW-1185">Reference proteome</keyword>
<protein>
    <submittedName>
        <fullName evidence="1">Uncharacterized protein</fullName>
    </submittedName>
</protein>
<gene>
    <name evidence="1" type="ORF">PGT21_029486</name>
</gene>
<sequence length="166" mass="19138">MSQVYSVKPNYSLFSTIWAVRTTIRIQRILNHILNSNHHRAKPNCLSTLEYKSCPDLDQNLLQSSSVFHQPDFGIKPRTQLNLIFSHQQLRLTIESVLLQSQTHSSTHRLICQFNLVENFIKKPLSIFQAHRGSLRLTVELLLPMTDVEPKTSTNKNEDQKTATDN</sequence>
<organism evidence="1 2">
    <name type="scientific">Puccinia graminis f. sp. tritici</name>
    <dbReference type="NCBI Taxonomy" id="56615"/>
    <lineage>
        <taxon>Eukaryota</taxon>
        <taxon>Fungi</taxon>
        <taxon>Dikarya</taxon>
        <taxon>Basidiomycota</taxon>
        <taxon>Pucciniomycotina</taxon>
        <taxon>Pucciniomycetes</taxon>
        <taxon>Pucciniales</taxon>
        <taxon>Pucciniaceae</taxon>
        <taxon>Puccinia</taxon>
    </lineage>
</organism>
<dbReference type="AlphaFoldDB" id="A0A5B0PSD4"/>
<evidence type="ECO:0000313" key="1">
    <source>
        <dbReference type="EMBL" id="KAA1104665.1"/>
    </source>
</evidence>
<accession>A0A5B0PSD4</accession>
<dbReference type="Proteomes" id="UP000324748">
    <property type="component" value="Unassembled WGS sequence"/>
</dbReference>
<name>A0A5B0PSD4_PUCGR</name>
<dbReference type="EMBL" id="VSWC01000041">
    <property type="protein sequence ID" value="KAA1104665.1"/>
    <property type="molecule type" value="Genomic_DNA"/>
</dbReference>
<comment type="caution">
    <text evidence="1">The sequence shown here is derived from an EMBL/GenBank/DDBJ whole genome shotgun (WGS) entry which is preliminary data.</text>
</comment>
<proteinExistence type="predicted"/>
<reference evidence="1 2" key="1">
    <citation type="submission" date="2019-05" db="EMBL/GenBank/DDBJ databases">
        <title>Emergence of the Ug99 lineage of the wheat stem rust pathogen through somatic hybridization.</title>
        <authorList>
            <person name="Li F."/>
            <person name="Upadhyaya N.M."/>
            <person name="Sperschneider J."/>
            <person name="Matny O."/>
            <person name="Nguyen-Phuc H."/>
            <person name="Mago R."/>
            <person name="Raley C."/>
            <person name="Miller M.E."/>
            <person name="Silverstein K.A.T."/>
            <person name="Henningsen E."/>
            <person name="Hirsch C.D."/>
            <person name="Visser B."/>
            <person name="Pretorius Z.A."/>
            <person name="Steffenson B.J."/>
            <person name="Schwessinger B."/>
            <person name="Dodds P.N."/>
            <person name="Figueroa M."/>
        </authorList>
    </citation>
    <scope>NUCLEOTIDE SEQUENCE [LARGE SCALE GENOMIC DNA]</scope>
    <source>
        <strain evidence="1">21-0</strain>
    </source>
</reference>